<organism evidence="3 4">
    <name type="scientific">Legionella busanensis</name>
    <dbReference type="NCBI Taxonomy" id="190655"/>
    <lineage>
        <taxon>Bacteria</taxon>
        <taxon>Pseudomonadati</taxon>
        <taxon>Pseudomonadota</taxon>
        <taxon>Gammaproteobacteria</taxon>
        <taxon>Legionellales</taxon>
        <taxon>Legionellaceae</taxon>
        <taxon>Legionella</taxon>
    </lineage>
</organism>
<dbReference type="Proteomes" id="UP000254794">
    <property type="component" value="Unassembled WGS sequence"/>
</dbReference>
<keyword evidence="1" id="KW-0472">Membrane</keyword>
<proteinExistence type="predicted"/>
<evidence type="ECO:0000256" key="1">
    <source>
        <dbReference type="SAM" id="Phobius"/>
    </source>
</evidence>
<feature type="transmembrane region" description="Helical" evidence="1">
    <location>
        <begin position="452"/>
        <end position="471"/>
    </location>
</feature>
<feature type="transmembrane region" description="Helical" evidence="1">
    <location>
        <begin position="388"/>
        <end position="407"/>
    </location>
</feature>
<accession>A0A378JKT4</accession>
<reference evidence="3 4" key="1">
    <citation type="submission" date="2018-06" db="EMBL/GenBank/DDBJ databases">
        <authorList>
            <consortium name="Pathogen Informatics"/>
            <person name="Doyle S."/>
        </authorList>
    </citation>
    <scope>NUCLEOTIDE SEQUENCE [LARGE SCALE GENOMIC DNA]</scope>
    <source>
        <strain evidence="3 4">NCTC13316</strain>
    </source>
</reference>
<dbReference type="RefSeq" id="WP_115330593.1">
    <property type="nucleotide sequence ID" value="NZ_CAAAHP010000001.1"/>
</dbReference>
<sequence>MVVFSPLSLYTTYLGWQQYEILFNALWQTGALYLGFLMVAYRFLKNVLAPSGSTHHAAEYALNNFLYELTVTFLICAIFVYPCVPLEEKALNFKPMCGLKGNVKTSILKDTGTTYDEAFADVLTSDVKMPIGFAILQNYMSGLTYGLMKVTGCTDSLQAIEGDLISTYLPADVRESALKFHRQCFLEARNSYYSESHDKTKAEDILKKYGGEEDLKWIGSKVYQTIYYDKIHARQPVPGFSFKEAPNSNLENAAERGDIDTKHLPEEGYPTCNQWWLKLRSDLVDVANKAGMFDSHLNYFAVLDRVREYKNKHPKAWNSNLSSEDYIAKMLLNDSKDMQINSVRNLIDNTNGSVSSTITQELINMGQWAKSWTSTPLKRESIMQTLPVMQAFIYFFLIIMTPFILALSGYSTRALGSLCGLFIMAIFIQYLWHLVGFVERSVLDPLGKNDALSAMRNIAVMFYFIAPFLLLKLSSHFGTEAGAGLMGLINEANTHSENAAHSGAQALKAGVKVASAGRL</sequence>
<feature type="transmembrane region" description="Helical" evidence="1">
    <location>
        <begin position="414"/>
        <end position="432"/>
    </location>
</feature>
<dbReference type="Pfam" id="PF07916">
    <property type="entry name" value="TraG_N"/>
    <property type="match status" value="1"/>
</dbReference>
<evidence type="ECO:0000313" key="4">
    <source>
        <dbReference type="Proteomes" id="UP000254794"/>
    </source>
</evidence>
<feature type="domain" description="TraG N-terminal Proteobacteria" evidence="2">
    <location>
        <begin position="9"/>
        <end position="495"/>
    </location>
</feature>
<name>A0A378JKT4_9GAMM</name>
<gene>
    <name evidence="3" type="ORF">NCTC13316_01012</name>
</gene>
<protein>
    <submittedName>
        <fullName evidence="3">Membrane protein</fullName>
    </submittedName>
</protein>
<keyword evidence="4" id="KW-1185">Reference proteome</keyword>
<dbReference type="AlphaFoldDB" id="A0A378JKT4"/>
<feature type="transmembrane region" description="Helical" evidence="1">
    <location>
        <begin position="25"/>
        <end position="44"/>
    </location>
</feature>
<evidence type="ECO:0000259" key="2">
    <source>
        <dbReference type="Pfam" id="PF07916"/>
    </source>
</evidence>
<keyword evidence="1" id="KW-1133">Transmembrane helix</keyword>
<feature type="transmembrane region" description="Helical" evidence="1">
    <location>
        <begin position="65"/>
        <end position="82"/>
    </location>
</feature>
<evidence type="ECO:0000313" key="3">
    <source>
        <dbReference type="EMBL" id="STX50923.1"/>
    </source>
</evidence>
<dbReference type="EMBL" id="UGOD01000001">
    <property type="protein sequence ID" value="STX50923.1"/>
    <property type="molecule type" value="Genomic_DNA"/>
</dbReference>
<dbReference type="InterPro" id="IPR012931">
    <property type="entry name" value="TraG_N_Proteobacteria"/>
</dbReference>
<dbReference type="OrthoDB" id="5645662at2"/>
<keyword evidence="1" id="KW-0812">Transmembrane</keyword>